<evidence type="ECO:0000313" key="1">
    <source>
        <dbReference type="EMBL" id="WXL23882.1"/>
    </source>
</evidence>
<dbReference type="Proteomes" id="UP001476583">
    <property type="component" value="Chromosome"/>
</dbReference>
<reference evidence="1 2" key="1">
    <citation type="submission" date="2024-03" db="EMBL/GenBank/DDBJ databases">
        <title>Complete genome of BD2.</title>
        <authorList>
            <person name="Cao G."/>
        </authorList>
    </citation>
    <scope>NUCLEOTIDE SEQUENCE [LARGE SCALE GENOMIC DNA]</scope>
    <source>
        <strain evidence="1 2">BD2</strain>
    </source>
</reference>
<evidence type="ECO:0000313" key="2">
    <source>
        <dbReference type="Proteomes" id="UP001476583"/>
    </source>
</evidence>
<dbReference type="EMBL" id="CP148074">
    <property type="protein sequence ID" value="WXL23882.1"/>
    <property type="molecule type" value="Genomic_DNA"/>
</dbReference>
<sequence length="121" mass="13873">MVELEFALPWFHLRVEIKAEDGVYYTQVLPSGIEEFKCFMKWAGLDERALSVKAQVMLPMHMTGRDEWTLEPLVTLHEVTGADFKTDWFFTVPSGAVFRYGDGATLALENALNPLLIYPRF</sequence>
<name>A0ABZ2RAB7_ECTME</name>
<gene>
    <name evidence="1" type="ORF">WG219_10985</name>
</gene>
<keyword evidence="2" id="KW-1185">Reference proteome</keyword>
<organism evidence="1 2">
    <name type="scientific">Ectopseudomonas mendocina</name>
    <name type="common">Pseudomonas mendocina</name>
    <dbReference type="NCBI Taxonomy" id="300"/>
    <lineage>
        <taxon>Bacteria</taxon>
        <taxon>Pseudomonadati</taxon>
        <taxon>Pseudomonadota</taxon>
        <taxon>Gammaproteobacteria</taxon>
        <taxon>Pseudomonadales</taxon>
        <taxon>Pseudomonadaceae</taxon>
        <taxon>Ectopseudomonas</taxon>
    </lineage>
</organism>
<proteinExistence type="predicted"/>
<accession>A0ABZ2RAB7</accession>
<protein>
    <submittedName>
        <fullName evidence="1">Uncharacterized protein</fullName>
    </submittedName>
</protein>